<comment type="caution">
    <text evidence="5">The sequence shown here is derived from an EMBL/GenBank/DDBJ whole genome shotgun (WGS) entry which is preliminary data.</text>
</comment>
<dbReference type="RefSeq" id="WP_259866468.1">
    <property type="nucleotide sequence ID" value="NZ_JAMQJZ010000003.1"/>
</dbReference>
<feature type="region of interest" description="Disordered" evidence="3">
    <location>
        <begin position="107"/>
        <end position="126"/>
    </location>
</feature>
<keyword evidence="4" id="KW-0472">Membrane</keyword>
<feature type="transmembrane region" description="Helical" evidence="4">
    <location>
        <begin position="20"/>
        <end position="43"/>
    </location>
</feature>
<evidence type="ECO:0000256" key="1">
    <source>
        <dbReference type="ARBA" id="ARBA00004241"/>
    </source>
</evidence>
<dbReference type="Pfam" id="PF07963">
    <property type="entry name" value="N_methyl"/>
    <property type="match status" value="1"/>
</dbReference>
<dbReference type="Gene3D" id="3.30.700.10">
    <property type="entry name" value="Glycoprotein, Type 4 Pilin"/>
    <property type="match status" value="1"/>
</dbReference>
<proteinExistence type="predicted"/>
<comment type="subcellular location">
    <subcellularLocation>
        <location evidence="1">Cell surface</location>
    </subcellularLocation>
</comment>
<feature type="compositionally biased region" description="Acidic residues" evidence="3">
    <location>
        <begin position="113"/>
        <end position="126"/>
    </location>
</feature>
<dbReference type="AlphaFoldDB" id="A0A9X4AIY9"/>
<evidence type="ECO:0000256" key="3">
    <source>
        <dbReference type="SAM" id="MobiDB-lite"/>
    </source>
</evidence>
<keyword evidence="6" id="KW-1185">Reference proteome</keyword>
<dbReference type="SUPFAM" id="SSF54523">
    <property type="entry name" value="Pili subunits"/>
    <property type="match status" value="1"/>
</dbReference>
<evidence type="ECO:0000256" key="2">
    <source>
        <dbReference type="ARBA" id="ARBA00023287"/>
    </source>
</evidence>
<reference evidence="5" key="1">
    <citation type="submission" date="2022-06" db="EMBL/GenBank/DDBJ databases">
        <title>Aquibacillus sp. a new bacterium isolated from soil saline samples.</title>
        <authorList>
            <person name="Galisteo C."/>
            <person name="De La Haba R."/>
            <person name="Sanchez-Porro C."/>
            <person name="Ventosa A."/>
        </authorList>
    </citation>
    <scope>NUCLEOTIDE SEQUENCE</scope>
    <source>
        <strain evidence="5">JCM 12387</strain>
    </source>
</reference>
<organism evidence="5 6">
    <name type="scientific">Aquibacillus koreensis</name>
    <dbReference type="NCBI Taxonomy" id="279446"/>
    <lineage>
        <taxon>Bacteria</taxon>
        <taxon>Bacillati</taxon>
        <taxon>Bacillota</taxon>
        <taxon>Bacilli</taxon>
        <taxon>Bacillales</taxon>
        <taxon>Bacillaceae</taxon>
        <taxon>Aquibacillus</taxon>
    </lineage>
</organism>
<gene>
    <name evidence="5" type="ORF">NC661_05455</name>
</gene>
<protein>
    <submittedName>
        <fullName evidence="5">Type II secretion system GspH family protein</fullName>
    </submittedName>
</protein>
<evidence type="ECO:0000256" key="4">
    <source>
        <dbReference type="SAM" id="Phobius"/>
    </source>
</evidence>
<dbReference type="GO" id="GO:0030420">
    <property type="term" value="P:establishment of competence for transformation"/>
    <property type="evidence" value="ECO:0007669"/>
    <property type="project" value="UniProtKB-KW"/>
</dbReference>
<accession>A0A9X4AIY9</accession>
<keyword evidence="2" id="KW-0178">Competence</keyword>
<dbReference type="EMBL" id="JAMQJZ010000003">
    <property type="protein sequence ID" value="MDC3419813.1"/>
    <property type="molecule type" value="Genomic_DNA"/>
</dbReference>
<sequence>MTDNRRRVLENHSGFTLVELLAVIVILGIIVAIAVPAVGNVIANSERDACLANSEEVERMYETHLLVEGLDHSNALFSQYVIQVEGNMHPGEAILSYNEGEVECSLHPRENDQEHDEDDGDSVPIL</sequence>
<evidence type="ECO:0000313" key="6">
    <source>
        <dbReference type="Proteomes" id="UP001145072"/>
    </source>
</evidence>
<dbReference type="PANTHER" id="PTHR30093">
    <property type="entry name" value="GENERAL SECRETION PATHWAY PROTEIN G"/>
    <property type="match status" value="1"/>
</dbReference>
<keyword evidence="4" id="KW-1133">Transmembrane helix</keyword>
<keyword evidence="4" id="KW-0812">Transmembrane</keyword>
<evidence type="ECO:0000313" key="5">
    <source>
        <dbReference type="EMBL" id="MDC3419813.1"/>
    </source>
</evidence>
<dbReference type="GO" id="GO:0009986">
    <property type="term" value="C:cell surface"/>
    <property type="evidence" value="ECO:0007669"/>
    <property type="project" value="UniProtKB-SubCell"/>
</dbReference>
<dbReference type="Proteomes" id="UP001145072">
    <property type="component" value="Unassembled WGS sequence"/>
</dbReference>
<dbReference type="PROSITE" id="PS00409">
    <property type="entry name" value="PROKAR_NTER_METHYL"/>
    <property type="match status" value="1"/>
</dbReference>
<name>A0A9X4AIY9_9BACI</name>
<dbReference type="InterPro" id="IPR012902">
    <property type="entry name" value="N_methyl_site"/>
</dbReference>
<dbReference type="InterPro" id="IPR045584">
    <property type="entry name" value="Pilin-like"/>
</dbReference>
<dbReference type="NCBIfam" id="TIGR02532">
    <property type="entry name" value="IV_pilin_GFxxxE"/>
    <property type="match status" value="1"/>
</dbReference>